<dbReference type="CDD" id="cd03255">
    <property type="entry name" value="ABC_MJ0796_LolCDE_FtsE"/>
    <property type="match status" value="1"/>
</dbReference>
<dbReference type="InterPro" id="IPR003439">
    <property type="entry name" value="ABC_transporter-like_ATP-bd"/>
</dbReference>
<dbReference type="HOGENOM" id="CLU_000604_1_22_0"/>
<evidence type="ECO:0000259" key="5">
    <source>
        <dbReference type="PROSITE" id="PS50893"/>
    </source>
</evidence>
<dbReference type="GO" id="GO:0022857">
    <property type="term" value="F:transmembrane transporter activity"/>
    <property type="evidence" value="ECO:0007669"/>
    <property type="project" value="UniProtKB-ARBA"/>
</dbReference>
<dbReference type="GO" id="GO:0005886">
    <property type="term" value="C:plasma membrane"/>
    <property type="evidence" value="ECO:0007669"/>
    <property type="project" value="TreeGrafter"/>
</dbReference>
<proteinExistence type="inferred from homology"/>
<dbReference type="GO" id="GO:0005524">
    <property type="term" value="F:ATP binding"/>
    <property type="evidence" value="ECO:0007669"/>
    <property type="project" value="UniProtKB-KW"/>
</dbReference>
<dbReference type="FunFam" id="3.40.50.300:FF:000032">
    <property type="entry name" value="Export ABC transporter ATP-binding protein"/>
    <property type="match status" value="1"/>
</dbReference>
<dbReference type="KEGG" id="dap:Dacet_0476"/>
<dbReference type="STRING" id="522772.Dacet_0476"/>
<dbReference type="GO" id="GO:0098796">
    <property type="term" value="C:membrane protein complex"/>
    <property type="evidence" value="ECO:0007669"/>
    <property type="project" value="UniProtKB-ARBA"/>
</dbReference>
<dbReference type="EMBL" id="CP001968">
    <property type="protein sequence ID" value="ADD67274.1"/>
    <property type="molecule type" value="Genomic_DNA"/>
</dbReference>
<gene>
    <name evidence="6" type="ordered locus">Dacet_0476</name>
</gene>
<dbReference type="PROSITE" id="PS50893">
    <property type="entry name" value="ABC_TRANSPORTER_2"/>
    <property type="match status" value="1"/>
</dbReference>
<reference evidence="6 7" key="1">
    <citation type="journal article" date="2010" name="Stand. Genomic Sci.">
        <title>Complete genome sequence of Denitrovibrio acetiphilus type strain (N2460).</title>
        <authorList>
            <person name="Kiss H."/>
            <person name="Lang E."/>
            <person name="Lapidus A."/>
            <person name="Copeland A."/>
            <person name="Nolan M."/>
            <person name="Glavina Del Rio T."/>
            <person name="Chen F."/>
            <person name="Lucas S."/>
            <person name="Tice H."/>
            <person name="Cheng J.F."/>
            <person name="Han C."/>
            <person name="Goodwin L."/>
            <person name="Pitluck S."/>
            <person name="Liolios K."/>
            <person name="Pati A."/>
            <person name="Ivanova N."/>
            <person name="Mavromatis K."/>
            <person name="Chen A."/>
            <person name="Palaniappan K."/>
            <person name="Land M."/>
            <person name="Hauser L."/>
            <person name="Chang Y.J."/>
            <person name="Jeffries C.D."/>
            <person name="Detter J.C."/>
            <person name="Brettin T."/>
            <person name="Spring S."/>
            <person name="Rohde M."/>
            <person name="Goker M."/>
            <person name="Woyke T."/>
            <person name="Bristow J."/>
            <person name="Eisen J.A."/>
            <person name="Markowitz V."/>
            <person name="Hugenholtz P."/>
            <person name="Kyrpides N.C."/>
            <person name="Klenk H.P."/>
        </authorList>
    </citation>
    <scope>NUCLEOTIDE SEQUENCE [LARGE SCALE GENOMIC DNA]</scope>
    <source>
        <strain evidence="7">DSM 12809 / NBRC 114555 / N2460</strain>
    </source>
</reference>
<dbReference type="InterPro" id="IPR017911">
    <property type="entry name" value="MacB-like_ATP-bd"/>
</dbReference>
<keyword evidence="1" id="KW-0813">Transport</keyword>
<comment type="similarity">
    <text evidence="4">Belongs to the ABC transporter superfamily. Macrolide exporter (TC 3.A.1.122) family.</text>
</comment>
<feature type="domain" description="ABC transporter" evidence="5">
    <location>
        <begin position="16"/>
        <end position="229"/>
    </location>
</feature>
<sequence>MLQHVFQTSGKDFKLLEIINLNKSFKKGDYTLNVLNNFCLKVDDGERVAIVGPSGAGKSTLLQIIGGLDKPDSGSVVFNGDSVFDKKGRQLDRYRNSAVGFVFQFHYLLEDFTALENVMIPALIAGENRGDAKKRAEDLLARVGLSDRSDHFPTELSGGEQQRTSIARALMNNPKMILADEPTGSLDRKNSEEVFSMFDLMKQDGITVLIVTHDESIADACDRKIEMEKS</sequence>
<dbReference type="SMART" id="SM00382">
    <property type="entry name" value="AAA"/>
    <property type="match status" value="1"/>
</dbReference>
<dbReference type="OrthoDB" id="9809450at2"/>
<keyword evidence="2" id="KW-0547">Nucleotide-binding</keyword>
<dbReference type="PANTHER" id="PTHR24220:SF689">
    <property type="entry name" value="LIPOPROTEIN-RELEASING SYSTEM ATP-BINDING PROTEIN LOLD"/>
    <property type="match status" value="1"/>
</dbReference>
<dbReference type="InParanoid" id="D4H3W3"/>
<dbReference type="Proteomes" id="UP000002012">
    <property type="component" value="Chromosome"/>
</dbReference>
<keyword evidence="3" id="KW-0067">ATP-binding</keyword>
<dbReference type="eggNOG" id="COG1136">
    <property type="taxonomic scope" value="Bacteria"/>
</dbReference>
<dbReference type="InterPro" id="IPR027417">
    <property type="entry name" value="P-loop_NTPase"/>
</dbReference>
<dbReference type="Gene3D" id="3.40.50.300">
    <property type="entry name" value="P-loop containing nucleotide triphosphate hydrolases"/>
    <property type="match status" value="1"/>
</dbReference>
<dbReference type="SUPFAM" id="SSF52540">
    <property type="entry name" value="P-loop containing nucleoside triphosphate hydrolases"/>
    <property type="match status" value="1"/>
</dbReference>
<dbReference type="InterPro" id="IPR003593">
    <property type="entry name" value="AAA+_ATPase"/>
</dbReference>
<dbReference type="PANTHER" id="PTHR24220">
    <property type="entry name" value="IMPORT ATP-BINDING PROTEIN"/>
    <property type="match status" value="1"/>
</dbReference>
<dbReference type="FunCoup" id="D4H3W3">
    <property type="interactions" value="335"/>
</dbReference>
<dbReference type="Pfam" id="PF00005">
    <property type="entry name" value="ABC_tran"/>
    <property type="match status" value="1"/>
</dbReference>
<organism evidence="6 7">
    <name type="scientific">Denitrovibrio acetiphilus (strain DSM 12809 / NBRC 114555 / N2460)</name>
    <dbReference type="NCBI Taxonomy" id="522772"/>
    <lineage>
        <taxon>Bacteria</taxon>
        <taxon>Pseudomonadati</taxon>
        <taxon>Deferribacterota</taxon>
        <taxon>Deferribacteres</taxon>
        <taxon>Deferribacterales</taxon>
        <taxon>Geovibrionaceae</taxon>
        <taxon>Denitrovibrio</taxon>
    </lineage>
</organism>
<evidence type="ECO:0000313" key="6">
    <source>
        <dbReference type="EMBL" id="ADD67274.1"/>
    </source>
</evidence>
<name>D4H3W3_DENA2</name>
<keyword evidence="7" id="KW-1185">Reference proteome</keyword>
<dbReference type="AlphaFoldDB" id="D4H3W3"/>
<evidence type="ECO:0000256" key="3">
    <source>
        <dbReference type="ARBA" id="ARBA00022840"/>
    </source>
</evidence>
<evidence type="ECO:0000313" key="7">
    <source>
        <dbReference type="Proteomes" id="UP000002012"/>
    </source>
</evidence>
<accession>D4H3W3</accession>
<dbReference type="InterPro" id="IPR015854">
    <property type="entry name" value="ABC_transpr_LolD-like"/>
</dbReference>
<dbReference type="GO" id="GO:0016887">
    <property type="term" value="F:ATP hydrolysis activity"/>
    <property type="evidence" value="ECO:0007669"/>
    <property type="project" value="InterPro"/>
</dbReference>
<dbReference type="PaxDb" id="522772-Dacet_0476"/>
<evidence type="ECO:0000256" key="4">
    <source>
        <dbReference type="ARBA" id="ARBA00038388"/>
    </source>
</evidence>
<protein>
    <submittedName>
        <fullName evidence="6">ABC transporter related protein</fullName>
    </submittedName>
</protein>
<evidence type="ECO:0000256" key="2">
    <source>
        <dbReference type="ARBA" id="ARBA00022741"/>
    </source>
</evidence>
<evidence type="ECO:0000256" key="1">
    <source>
        <dbReference type="ARBA" id="ARBA00022448"/>
    </source>
</evidence>